<sequence>MELDPLDISAVLTAQRFLLEQLYGNAFAGKPAEFRAFMTLAIERTRTASTVAEPTARELQDEIAARTAANLERFGNSVMQRILKP</sequence>
<evidence type="ECO:0000313" key="1">
    <source>
        <dbReference type="EMBL" id="MDP4300364.1"/>
    </source>
</evidence>
<dbReference type="RefSeq" id="WP_305748925.1">
    <property type="nucleotide sequence ID" value="NZ_JAUZEE010000003.1"/>
</dbReference>
<gene>
    <name evidence="1" type="ORF">Q8X39_06915</name>
</gene>
<organism evidence="1 2">
    <name type="scientific">Leptothrix discophora</name>
    <dbReference type="NCBI Taxonomy" id="89"/>
    <lineage>
        <taxon>Bacteria</taxon>
        <taxon>Pseudomonadati</taxon>
        <taxon>Pseudomonadota</taxon>
        <taxon>Betaproteobacteria</taxon>
        <taxon>Burkholderiales</taxon>
        <taxon>Sphaerotilaceae</taxon>
        <taxon>Leptothrix</taxon>
    </lineage>
</organism>
<comment type="caution">
    <text evidence="1">The sequence shown here is derived from an EMBL/GenBank/DDBJ whole genome shotgun (WGS) entry which is preliminary data.</text>
</comment>
<reference evidence="1 2" key="1">
    <citation type="submission" date="2023-08" db="EMBL/GenBank/DDBJ databases">
        <authorList>
            <person name="Roldan D.M."/>
            <person name="Menes R.J."/>
        </authorList>
    </citation>
    <scope>NUCLEOTIDE SEQUENCE [LARGE SCALE GENOMIC DNA]</scope>
    <source>
        <strain evidence="1 2">CCM 2812</strain>
    </source>
</reference>
<proteinExistence type="predicted"/>
<dbReference type="Proteomes" id="UP001235760">
    <property type="component" value="Unassembled WGS sequence"/>
</dbReference>
<evidence type="ECO:0000313" key="2">
    <source>
        <dbReference type="Proteomes" id="UP001235760"/>
    </source>
</evidence>
<accession>A0ABT9G1K0</accession>
<name>A0ABT9G1K0_LEPDI</name>
<protein>
    <submittedName>
        <fullName evidence="1">Uncharacterized protein</fullName>
    </submittedName>
</protein>
<keyword evidence="2" id="KW-1185">Reference proteome</keyword>
<dbReference type="EMBL" id="JAUZEE010000003">
    <property type="protein sequence ID" value="MDP4300364.1"/>
    <property type="molecule type" value="Genomic_DNA"/>
</dbReference>